<dbReference type="Gene3D" id="3.40.50.10540">
    <property type="entry name" value="Crotonobetainyl-coa:carnitine coa-transferase, domain 1"/>
    <property type="match status" value="1"/>
</dbReference>
<dbReference type="InterPro" id="IPR050509">
    <property type="entry name" value="CoA-transferase_III"/>
</dbReference>
<dbReference type="InterPro" id="IPR003673">
    <property type="entry name" value="CoA-Trfase_fam_III"/>
</dbReference>
<protein>
    <submittedName>
        <fullName evidence="1">2-methylfumaryl-CoA isomerase</fullName>
    </submittedName>
</protein>
<reference evidence="1" key="1">
    <citation type="journal article" date="2014" name="Int. J. Syst. Evol. Microbiol.">
        <title>Complete genome sequence of Corynebacterium casei LMG S-19264T (=DSM 44701T), isolated from a smear-ripened cheese.</title>
        <authorList>
            <consortium name="US DOE Joint Genome Institute (JGI-PGF)"/>
            <person name="Walter F."/>
            <person name="Albersmeier A."/>
            <person name="Kalinowski J."/>
            <person name="Ruckert C."/>
        </authorList>
    </citation>
    <scope>NUCLEOTIDE SEQUENCE</scope>
    <source>
        <strain evidence="1">KCTC 42097</strain>
    </source>
</reference>
<evidence type="ECO:0000313" key="1">
    <source>
        <dbReference type="EMBL" id="GHC78187.1"/>
    </source>
</evidence>
<organism evidence="1 2">
    <name type="scientific">Limoniibacter endophyticus</name>
    <dbReference type="NCBI Taxonomy" id="1565040"/>
    <lineage>
        <taxon>Bacteria</taxon>
        <taxon>Pseudomonadati</taxon>
        <taxon>Pseudomonadota</taxon>
        <taxon>Alphaproteobacteria</taxon>
        <taxon>Hyphomicrobiales</taxon>
        <taxon>Bartonellaceae</taxon>
        <taxon>Limoniibacter</taxon>
    </lineage>
</organism>
<dbReference type="RefSeq" id="WP_189491891.1">
    <property type="nucleotide sequence ID" value="NZ_BMZO01000010.1"/>
</dbReference>
<dbReference type="InterPro" id="IPR023606">
    <property type="entry name" value="CoA-Trfase_III_dom_1_sf"/>
</dbReference>
<dbReference type="EMBL" id="BMZO01000010">
    <property type="protein sequence ID" value="GHC78187.1"/>
    <property type="molecule type" value="Genomic_DNA"/>
</dbReference>
<keyword evidence="2" id="KW-1185">Reference proteome</keyword>
<dbReference type="InterPro" id="IPR044855">
    <property type="entry name" value="CoA-Trfase_III_dom3_sf"/>
</dbReference>
<dbReference type="Pfam" id="PF02515">
    <property type="entry name" value="CoA_transf_3"/>
    <property type="match status" value="1"/>
</dbReference>
<evidence type="ECO:0000313" key="2">
    <source>
        <dbReference type="Proteomes" id="UP000641137"/>
    </source>
</evidence>
<sequence>MYSLLSGMRVVEGAAFVAAPTCCLHLQQMGAEVIRFDTIGGGPDFRRWPRAKGSVGGASLYWEGLNKGKKSIAIDLGRPEGRELATLIATAPGDGGGIFVTNYPVTGFLSHEKLKARRADMITVRVMGWADGSNAVDYTVNSALGVPMMTGPDKLGDEPVNNVLPAWDFATGNYAAFVTLAAERHRSRHNEGLEVRVPLGDIAMATLGNLGQVAEVALSGADRPRYGNDIFGAFGRDYKTADGRRLMIVGLTQRHWRDLVTALGIGDEVQRLETELDLDLSKDEGLRFQHRDRLNPIIAAVIERKSAAEWARVFSGTGVCWSDYNSLKEAISDPRLFMGAESIFEPVTHGSGETYLTPGSAATIVDLTREMPGRAPCLGEHTEEVLASVLGLSSGAIAHLHDEGVVASSATA</sequence>
<keyword evidence="1" id="KW-0413">Isomerase</keyword>
<dbReference type="GO" id="GO:0016853">
    <property type="term" value="F:isomerase activity"/>
    <property type="evidence" value="ECO:0007669"/>
    <property type="project" value="UniProtKB-KW"/>
</dbReference>
<dbReference type="Gene3D" id="3.30.1540.10">
    <property type="entry name" value="formyl-coa transferase, domain 3"/>
    <property type="match status" value="1"/>
</dbReference>
<name>A0A8J3DSL3_9HYPH</name>
<dbReference type="SUPFAM" id="SSF89796">
    <property type="entry name" value="CoA-transferase family III (CaiB/BaiF)"/>
    <property type="match status" value="1"/>
</dbReference>
<accession>A0A8J3DSL3</accession>
<reference evidence="1" key="2">
    <citation type="submission" date="2020-09" db="EMBL/GenBank/DDBJ databases">
        <authorList>
            <person name="Sun Q."/>
            <person name="Kim S."/>
        </authorList>
    </citation>
    <scope>NUCLEOTIDE SEQUENCE</scope>
    <source>
        <strain evidence="1">KCTC 42097</strain>
    </source>
</reference>
<comment type="caution">
    <text evidence="1">The sequence shown here is derived from an EMBL/GenBank/DDBJ whole genome shotgun (WGS) entry which is preliminary data.</text>
</comment>
<dbReference type="PANTHER" id="PTHR48228:SF5">
    <property type="entry name" value="ALPHA-METHYLACYL-COA RACEMASE"/>
    <property type="match status" value="1"/>
</dbReference>
<dbReference type="Proteomes" id="UP000641137">
    <property type="component" value="Unassembled WGS sequence"/>
</dbReference>
<dbReference type="AlphaFoldDB" id="A0A8J3DSL3"/>
<gene>
    <name evidence="1" type="primary">mct</name>
    <name evidence="1" type="ORF">GCM10010136_29920</name>
</gene>
<dbReference type="PANTHER" id="PTHR48228">
    <property type="entry name" value="SUCCINYL-COA--D-CITRAMALATE COA-TRANSFERASE"/>
    <property type="match status" value="1"/>
</dbReference>
<proteinExistence type="predicted"/>